<dbReference type="EMBL" id="JAFKCV010000003">
    <property type="protein sequence ID" value="MBN7825032.1"/>
    <property type="molecule type" value="Genomic_DNA"/>
</dbReference>
<dbReference type="RefSeq" id="WP_206573139.1">
    <property type="nucleotide sequence ID" value="NZ_JAFKCV010000003.1"/>
</dbReference>
<dbReference type="Pfam" id="PF12514">
    <property type="entry name" value="DUF3718"/>
    <property type="match status" value="1"/>
</dbReference>
<accession>A0A939IQX0</accession>
<dbReference type="AlphaFoldDB" id="A0A939IQX0"/>
<comment type="caution">
    <text evidence="2">The sequence shown here is derived from an EMBL/GenBank/DDBJ whole genome shotgun (WGS) entry which is preliminary data.</text>
</comment>
<reference evidence="2" key="1">
    <citation type="submission" date="2021-03" db="EMBL/GenBank/DDBJ databases">
        <title>novel species isolated from a fishpond in China.</title>
        <authorList>
            <person name="Lu H."/>
            <person name="Cai Z."/>
        </authorList>
    </citation>
    <scope>NUCLEOTIDE SEQUENCE</scope>
    <source>
        <strain evidence="2">JCM 30855</strain>
    </source>
</reference>
<organism evidence="2 3">
    <name type="scientific">Bowmanella dokdonensis</name>
    <dbReference type="NCBI Taxonomy" id="751969"/>
    <lineage>
        <taxon>Bacteria</taxon>
        <taxon>Pseudomonadati</taxon>
        <taxon>Pseudomonadota</taxon>
        <taxon>Gammaproteobacteria</taxon>
        <taxon>Alteromonadales</taxon>
        <taxon>Alteromonadaceae</taxon>
        <taxon>Bowmanella</taxon>
    </lineage>
</organism>
<dbReference type="Proteomes" id="UP000664654">
    <property type="component" value="Unassembled WGS sequence"/>
</dbReference>
<keyword evidence="1" id="KW-0732">Signal</keyword>
<sequence length="131" mass="14440">MKNSAIAILVSLSAAAFAPASFADINDDLQNICTIVKNDDKSELRKKLKKVQDDYNLRLGDYYTGISCGGSSLIRYSMENNAVEVGTYMIKKMTKTDLTQAEQDGMPLQTWAETNGHIGTEIGKELLDRIS</sequence>
<evidence type="ECO:0000256" key="1">
    <source>
        <dbReference type="SAM" id="SignalP"/>
    </source>
</evidence>
<protein>
    <submittedName>
        <fullName evidence="2">DUF3718 domain-containing protein</fullName>
    </submittedName>
</protein>
<feature type="chain" id="PRO_5037175177" evidence="1">
    <location>
        <begin position="24"/>
        <end position="131"/>
    </location>
</feature>
<feature type="signal peptide" evidence="1">
    <location>
        <begin position="1"/>
        <end position="23"/>
    </location>
</feature>
<keyword evidence="3" id="KW-1185">Reference proteome</keyword>
<evidence type="ECO:0000313" key="3">
    <source>
        <dbReference type="Proteomes" id="UP000664654"/>
    </source>
</evidence>
<dbReference type="InterPro" id="IPR022193">
    <property type="entry name" value="DUF3718"/>
</dbReference>
<evidence type="ECO:0000313" key="2">
    <source>
        <dbReference type="EMBL" id="MBN7825032.1"/>
    </source>
</evidence>
<gene>
    <name evidence="2" type="ORF">J0A66_07335</name>
</gene>
<name>A0A939IQX0_9ALTE</name>
<proteinExistence type="predicted"/>